<dbReference type="KEGG" id="uli:ETAA1_53220"/>
<organism evidence="1 2">
    <name type="scientific">Urbifossiella limnaea</name>
    <dbReference type="NCBI Taxonomy" id="2528023"/>
    <lineage>
        <taxon>Bacteria</taxon>
        <taxon>Pseudomonadati</taxon>
        <taxon>Planctomycetota</taxon>
        <taxon>Planctomycetia</taxon>
        <taxon>Gemmatales</taxon>
        <taxon>Gemmataceae</taxon>
        <taxon>Urbifossiella</taxon>
    </lineage>
</organism>
<proteinExistence type="predicted"/>
<dbReference type="Pfam" id="PF09720">
    <property type="entry name" value="Unstab_antitox"/>
    <property type="match status" value="1"/>
</dbReference>
<keyword evidence="2" id="KW-1185">Reference proteome</keyword>
<name>A0A517Y0P4_9BACT</name>
<evidence type="ECO:0000313" key="2">
    <source>
        <dbReference type="Proteomes" id="UP000319576"/>
    </source>
</evidence>
<dbReference type="NCBIfam" id="TIGR02574">
    <property type="entry name" value="stabl_TIGR02574"/>
    <property type="match status" value="1"/>
</dbReference>
<sequence>MSPSIYDLGIDKLSVPDRLRLIGEIWDTLEPPAAVAETDELRDLIDARLDAADANPGVGSTWDEVKARIQGRR</sequence>
<dbReference type="EMBL" id="CP036273">
    <property type="protein sequence ID" value="QDU23323.1"/>
    <property type="molecule type" value="Genomic_DNA"/>
</dbReference>
<reference evidence="1 2" key="1">
    <citation type="submission" date="2019-02" db="EMBL/GenBank/DDBJ databases">
        <title>Deep-cultivation of Planctomycetes and their phenomic and genomic characterization uncovers novel biology.</title>
        <authorList>
            <person name="Wiegand S."/>
            <person name="Jogler M."/>
            <person name="Boedeker C."/>
            <person name="Pinto D."/>
            <person name="Vollmers J."/>
            <person name="Rivas-Marin E."/>
            <person name="Kohn T."/>
            <person name="Peeters S.H."/>
            <person name="Heuer A."/>
            <person name="Rast P."/>
            <person name="Oberbeckmann S."/>
            <person name="Bunk B."/>
            <person name="Jeske O."/>
            <person name="Meyerdierks A."/>
            <person name="Storesund J.E."/>
            <person name="Kallscheuer N."/>
            <person name="Luecker S."/>
            <person name="Lage O.M."/>
            <person name="Pohl T."/>
            <person name="Merkel B.J."/>
            <person name="Hornburger P."/>
            <person name="Mueller R.-W."/>
            <person name="Bruemmer F."/>
            <person name="Labrenz M."/>
            <person name="Spormann A.M."/>
            <person name="Op den Camp H."/>
            <person name="Overmann J."/>
            <person name="Amann R."/>
            <person name="Jetten M.S.M."/>
            <person name="Mascher T."/>
            <person name="Medema M.H."/>
            <person name="Devos D.P."/>
            <person name="Kaster A.-K."/>
            <person name="Ovreas L."/>
            <person name="Rohde M."/>
            <person name="Galperin M.Y."/>
            <person name="Jogler C."/>
        </authorList>
    </citation>
    <scope>NUCLEOTIDE SEQUENCE [LARGE SCALE GENOMIC DNA]</scope>
    <source>
        <strain evidence="1 2">ETA_A1</strain>
    </source>
</reference>
<gene>
    <name evidence="1" type="ORF">ETAA1_53220</name>
</gene>
<accession>A0A517Y0P4</accession>
<protein>
    <submittedName>
        <fullName evidence="1">Addiction module component</fullName>
    </submittedName>
</protein>
<dbReference type="InterPro" id="IPR013406">
    <property type="entry name" value="CHP02574_addiction_mod"/>
</dbReference>
<evidence type="ECO:0000313" key="1">
    <source>
        <dbReference type="EMBL" id="QDU23323.1"/>
    </source>
</evidence>
<dbReference type="Proteomes" id="UP000319576">
    <property type="component" value="Chromosome"/>
</dbReference>
<dbReference type="RefSeq" id="WP_145243501.1">
    <property type="nucleotide sequence ID" value="NZ_CP036273.1"/>
</dbReference>
<dbReference type="OrthoDB" id="284508at2"/>
<dbReference type="AlphaFoldDB" id="A0A517Y0P4"/>